<evidence type="ECO:0000256" key="5">
    <source>
        <dbReference type="ARBA" id="ARBA00022982"/>
    </source>
</evidence>
<keyword evidence="5" id="KW-0249">Electron transport</keyword>
<keyword evidence="1" id="KW-0813">Transport</keyword>
<evidence type="ECO:0000256" key="2">
    <source>
        <dbReference type="ARBA" id="ARBA00022617"/>
    </source>
</evidence>
<dbReference type="PIRSF" id="PIRSF039014">
    <property type="entry name" value="OTR_cyc"/>
    <property type="match status" value="1"/>
</dbReference>
<feature type="signal peptide" evidence="8">
    <location>
        <begin position="1"/>
        <end position="23"/>
    </location>
</feature>
<proteinExistence type="predicted"/>
<reference evidence="9" key="1">
    <citation type="journal article" date="2014" name="Int. J. Syst. Evol. Microbiol.">
        <title>Complete genome sequence of Corynebacterium casei LMG S-19264T (=DSM 44701T), isolated from a smear-ripened cheese.</title>
        <authorList>
            <consortium name="US DOE Joint Genome Institute (JGI-PGF)"/>
            <person name="Walter F."/>
            <person name="Albersmeier A."/>
            <person name="Kalinowski J."/>
            <person name="Ruckert C."/>
        </authorList>
    </citation>
    <scope>NUCLEOTIDE SEQUENCE</scope>
    <source>
        <strain evidence="9">CGMCC 1.15254</strain>
    </source>
</reference>
<sequence>MSIKRIFGCGVFAWLLMMTPAWAATKDKTSTADHTQFKQLQKDFQTGPEVTAACLECHTEASKQLEKTTHWTWQFDHMNGQKLGKREVVNSFCGSVASNEPRCTSCHIGYDWTDMRKDHPAGTNVDCLVCHDTTGIYKKLPAGAGHPKYGPELDLKKIAQNVGETSRANCGACHFYGGGGDGVKHGDLDSSLVNPPKELDVHMSKDGANFTCATCHNPKGHDVPGSRFETTAKDTKGIDIASADYKDHATCESCHGMTPHKSEAKLNDHTDKVACQTCHIPEFARGGVPTKMWWDWSQGGKMKDGKPYAIKDDHGHDIYNSKKGDFKLAENVIPEYAWFDGKMRYTLRSEKIDDANPPVPINTFGGSYDDPNARIWPFKVMRGKQPYDKELKTFLVNHVFGKDDTSFWTNFDWQKALTAGTEYAGQPYSGHYGFVETTYHWPQTHMVAPKSDALRCDDCHAKDGRLAGLNGFYMPRRDQSDVLDMLGFIMIGLTGTGVAVHGVLRLVLRRKDKKEG</sequence>
<dbReference type="PANTHER" id="PTHR35038:SF5">
    <property type="entry name" value="CYTOCHROME C-TYPE PROTEIN NRFB"/>
    <property type="match status" value="1"/>
</dbReference>
<dbReference type="Gene3D" id="1.10.1130.10">
    <property type="entry name" value="Flavocytochrome C3, Chain A"/>
    <property type="match status" value="1"/>
</dbReference>
<dbReference type="Gene3D" id="1.10.3820.10">
    <property type="entry name" value="Di-heme elbow motif domain"/>
    <property type="match status" value="1"/>
</dbReference>
<dbReference type="RefSeq" id="WP_188666485.1">
    <property type="nucleotide sequence ID" value="NZ_BMHV01000026.1"/>
</dbReference>
<dbReference type="NCBIfam" id="TIGR04315">
    <property type="entry name" value="octaheme_Shew"/>
    <property type="match status" value="1"/>
</dbReference>
<evidence type="ECO:0000313" key="10">
    <source>
        <dbReference type="Proteomes" id="UP000632498"/>
    </source>
</evidence>
<evidence type="ECO:0000256" key="1">
    <source>
        <dbReference type="ARBA" id="ARBA00022448"/>
    </source>
</evidence>
<reference evidence="9" key="2">
    <citation type="submission" date="2020-09" db="EMBL/GenBank/DDBJ databases">
        <authorList>
            <person name="Sun Q."/>
            <person name="Zhou Y."/>
        </authorList>
    </citation>
    <scope>NUCLEOTIDE SEQUENCE</scope>
    <source>
        <strain evidence="9">CGMCC 1.15254</strain>
    </source>
</reference>
<feature type="chain" id="PRO_5037862043" evidence="8">
    <location>
        <begin position="24"/>
        <end position="516"/>
    </location>
</feature>
<evidence type="ECO:0000256" key="7">
    <source>
        <dbReference type="SAM" id="Phobius"/>
    </source>
</evidence>
<organism evidence="9 10">
    <name type="scientific">Terasakiella brassicae</name>
    <dbReference type="NCBI Taxonomy" id="1634917"/>
    <lineage>
        <taxon>Bacteria</taxon>
        <taxon>Pseudomonadati</taxon>
        <taxon>Pseudomonadota</taxon>
        <taxon>Alphaproteobacteria</taxon>
        <taxon>Rhodospirillales</taxon>
        <taxon>Terasakiellaceae</taxon>
        <taxon>Terasakiella</taxon>
    </lineage>
</organism>
<evidence type="ECO:0000313" key="9">
    <source>
        <dbReference type="EMBL" id="GGF72913.1"/>
    </source>
</evidence>
<dbReference type="CDD" id="cd08168">
    <property type="entry name" value="Cytochrom_C3"/>
    <property type="match status" value="1"/>
</dbReference>
<evidence type="ECO:0000256" key="3">
    <source>
        <dbReference type="ARBA" id="ARBA00022723"/>
    </source>
</evidence>
<dbReference type="SUPFAM" id="SSF48695">
    <property type="entry name" value="Multiheme cytochromes"/>
    <property type="match status" value="1"/>
</dbReference>
<protein>
    <submittedName>
        <fullName evidence="9">Cytochrome c</fullName>
    </submittedName>
</protein>
<dbReference type="GO" id="GO:0016491">
    <property type="term" value="F:oxidoreductase activity"/>
    <property type="evidence" value="ECO:0007669"/>
    <property type="project" value="TreeGrafter"/>
</dbReference>
<dbReference type="InterPro" id="IPR036280">
    <property type="entry name" value="Multihaem_cyt_sf"/>
</dbReference>
<evidence type="ECO:0000256" key="4">
    <source>
        <dbReference type="ARBA" id="ARBA00022729"/>
    </source>
</evidence>
<keyword evidence="4 8" id="KW-0732">Signal</keyword>
<dbReference type="GO" id="GO:0046872">
    <property type="term" value="F:metal ion binding"/>
    <property type="evidence" value="ECO:0007669"/>
    <property type="project" value="UniProtKB-KW"/>
</dbReference>
<keyword evidence="7" id="KW-0472">Membrane</keyword>
<dbReference type="AlphaFoldDB" id="A0A917C5C3"/>
<keyword evidence="3" id="KW-0479">Metal-binding</keyword>
<dbReference type="Proteomes" id="UP000632498">
    <property type="component" value="Unassembled WGS sequence"/>
</dbReference>
<dbReference type="EMBL" id="BMHV01000026">
    <property type="protein sequence ID" value="GGF72913.1"/>
    <property type="molecule type" value="Genomic_DNA"/>
</dbReference>
<evidence type="ECO:0000256" key="6">
    <source>
        <dbReference type="ARBA" id="ARBA00023004"/>
    </source>
</evidence>
<feature type="transmembrane region" description="Helical" evidence="7">
    <location>
        <begin position="485"/>
        <end position="508"/>
    </location>
</feature>
<dbReference type="InterPro" id="IPR038266">
    <property type="entry name" value="NapC/NirT_cytc_sf"/>
</dbReference>
<dbReference type="InterPro" id="IPR024673">
    <property type="entry name" value="Octahem_Cyt_c"/>
</dbReference>
<name>A0A917C5C3_9PROT</name>
<dbReference type="InterPro" id="IPR051829">
    <property type="entry name" value="Multiheme_Cytochr_ET"/>
</dbReference>
<comment type="caution">
    <text evidence="9">The sequence shown here is derived from an EMBL/GenBank/DDBJ whole genome shotgun (WGS) entry which is preliminary data.</text>
</comment>
<keyword evidence="10" id="KW-1185">Reference proteome</keyword>
<keyword evidence="2" id="KW-0349">Heme</keyword>
<dbReference type="PANTHER" id="PTHR35038">
    <property type="entry name" value="DISSIMILATORY SULFITE REDUCTASE SIRA"/>
    <property type="match status" value="1"/>
</dbReference>
<keyword evidence="6" id="KW-0408">Iron</keyword>
<keyword evidence="7" id="KW-1133">Transmembrane helix</keyword>
<dbReference type="Pfam" id="PF11783">
    <property type="entry name" value="Cytochrome_cB"/>
    <property type="match status" value="1"/>
</dbReference>
<keyword evidence="7" id="KW-0812">Transmembrane</keyword>
<evidence type="ECO:0000256" key="8">
    <source>
        <dbReference type="SAM" id="SignalP"/>
    </source>
</evidence>
<accession>A0A917C5C3</accession>
<gene>
    <name evidence="9" type="ORF">GCM10011332_28630</name>
</gene>